<dbReference type="EMBL" id="VFPG01000001">
    <property type="protein sequence ID" value="TQM33487.1"/>
    <property type="molecule type" value="Genomic_DNA"/>
</dbReference>
<keyword evidence="2" id="KW-0648">Protein biosynthesis</keyword>
<dbReference type="InterPro" id="IPR001437">
    <property type="entry name" value="Tscrpt_elong_fac_GreA/B_C"/>
</dbReference>
<dbReference type="InterPro" id="IPR036953">
    <property type="entry name" value="GreA/GreB_C_sf"/>
</dbReference>
<reference evidence="2 3" key="1">
    <citation type="submission" date="2019-06" db="EMBL/GenBank/DDBJ databases">
        <title>Sequencing the genomes of 1000 actinobacteria strains.</title>
        <authorList>
            <person name="Klenk H.-P."/>
        </authorList>
    </citation>
    <scope>NUCLEOTIDE SEQUENCE [LARGE SCALE GENOMIC DNA]</scope>
    <source>
        <strain evidence="2 3">DSM 103495</strain>
    </source>
</reference>
<dbReference type="SUPFAM" id="SSF54534">
    <property type="entry name" value="FKBP-like"/>
    <property type="match status" value="1"/>
</dbReference>
<evidence type="ECO:0000313" key="2">
    <source>
        <dbReference type="EMBL" id="TQM33487.1"/>
    </source>
</evidence>
<dbReference type="PROSITE" id="PS00830">
    <property type="entry name" value="GREAB_2"/>
    <property type="match status" value="1"/>
</dbReference>
<sequence>MTTPQRVWISQDAHQRLQAELDELRALLDRDAVDSGSTDENRIALQRARQARINHILDMLTHAVVGEDPPDDGVAEPGMVLTVRYDDTGDTETFLFASRAAEHGDIEIYSPQSPLGEALLGARTGEQRTYRTPAGATVPVTVLAAVPYSLHRSREGEPIGS</sequence>
<dbReference type="PANTHER" id="PTHR30437">
    <property type="entry name" value="TRANSCRIPTION ELONGATION FACTOR GREA"/>
    <property type="match status" value="1"/>
</dbReference>
<accession>A0A543FI09</accession>
<protein>
    <submittedName>
        <fullName evidence="2">GreA/GreB family elongation factor</fullName>
    </submittedName>
</protein>
<dbReference type="InterPro" id="IPR023459">
    <property type="entry name" value="Tscrpt_elong_fac_GreA/B_fam"/>
</dbReference>
<dbReference type="RefSeq" id="WP_141811244.1">
    <property type="nucleotide sequence ID" value="NZ_VFPG01000001.1"/>
</dbReference>
<name>A0A543FI09_9NOCA</name>
<dbReference type="GO" id="GO:0032784">
    <property type="term" value="P:regulation of DNA-templated transcription elongation"/>
    <property type="evidence" value="ECO:0007669"/>
    <property type="project" value="InterPro"/>
</dbReference>
<dbReference type="Gene3D" id="3.10.50.30">
    <property type="entry name" value="Transcription elongation factor, GreA/GreB, C-terminal domain"/>
    <property type="match status" value="1"/>
</dbReference>
<keyword evidence="2" id="KW-0251">Elongation factor</keyword>
<dbReference type="OrthoDB" id="5118809at2"/>
<dbReference type="PANTHER" id="PTHR30437:SF4">
    <property type="entry name" value="TRANSCRIPTION ELONGATION FACTOR GREA"/>
    <property type="match status" value="1"/>
</dbReference>
<dbReference type="AlphaFoldDB" id="A0A543FI09"/>
<dbReference type="Pfam" id="PF01272">
    <property type="entry name" value="GreA_GreB"/>
    <property type="match status" value="1"/>
</dbReference>
<evidence type="ECO:0000313" key="3">
    <source>
        <dbReference type="Proteomes" id="UP000316331"/>
    </source>
</evidence>
<dbReference type="GO" id="GO:0006354">
    <property type="term" value="P:DNA-templated transcription elongation"/>
    <property type="evidence" value="ECO:0007669"/>
    <property type="project" value="TreeGrafter"/>
</dbReference>
<dbReference type="InterPro" id="IPR018151">
    <property type="entry name" value="TF_GreA/GreB_CS"/>
</dbReference>
<dbReference type="GO" id="GO:0003677">
    <property type="term" value="F:DNA binding"/>
    <property type="evidence" value="ECO:0007669"/>
    <property type="project" value="InterPro"/>
</dbReference>
<dbReference type="Proteomes" id="UP000316331">
    <property type="component" value="Unassembled WGS sequence"/>
</dbReference>
<dbReference type="GO" id="GO:0003746">
    <property type="term" value="F:translation elongation factor activity"/>
    <property type="evidence" value="ECO:0007669"/>
    <property type="project" value="UniProtKB-KW"/>
</dbReference>
<dbReference type="GO" id="GO:0070063">
    <property type="term" value="F:RNA polymerase binding"/>
    <property type="evidence" value="ECO:0007669"/>
    <property type="project" value="InterPro"/>
</dbReference>
<proteinExistence type="predicted"/>
<dbReference type="PIRSF" id="PIRSF006092">
    <property type="entry name" value="GreA_GreB"/>
    <property type="match status" value="1"/>
</dbReference>
<evidence type="ECO:0000259" key="1">
    <source>
        <dbReference type="Pfam" id="PF01272"/>
    </source>
</evidence>
<organism evidence="2 3">
    <name type="scientific">Nocardia bhagyanarayanae</name>
    <dbReference type="NCBI Taxonomy" id="1215925"/>
    <lineage>
        <taxon>Bacteria</taxon>
        <taxon>Bacillati</taxon>
        <taxon>Actinomycetota</taxon>
        <taxon>Actinomycetes</taxon>
        <taxon>Mycobacteriales</taxon>
        <taxon>Nocardiaceae</taxon>
        <taxon>Nocardia</taxon>
    </lineage>
</organism>
<keyword evidence="3" id="KW-1185">Reference proteome</keyword>
<gene>
    <name evidence="2" type="ORF">FB390_5218</name>
</gene>
<feature type="domain" description="Transcription elongation factor GreA/GreB C-terminal" evidence="1">
    <location>
        <begin position="72"/>
        <end position="144"/>
    </location>
</feature>
<comment type="caution">
    <text evidence="2">The sequence shown here is derived from an EMBL/GenBank/DDBJ whole genome shotgun (WGS) entry which is preliminary data.</text>
</comment>